<evidence type="ECO:0000313" key="1">
    <source>
        <dbReference type="EMBL" id="GAF94078.1"/>
    </source>
</evidence>
<comment type="caution">
    <text evidence="1">The sequence shown here is derived from an EMBL/GenBank/DDBJ whole genome shotgun (WGS) entry which is preliminary data.</text>
</comment>
<protein>
    <submittedName>
        <fullName evidence="1">Uncharacterized protein</fullName>
    </submittedName>
</protein>
<reference evidence="1" key="1">
    <citation type="journal article" date="2014" name="Front. Microbiol.">
        <title>High frequency of phylogenetically diverse reductive dehalogenase-homologous genes in deep subseafloor sedimentary metagenomes.</title>
        <authorList>
            <person name="Kawai M."/>
            <person name="Futagami T."/>
            <person name="Toyoda A."/>
            <person name="Takaki Y."/>
            <person name="Nishi S."/>
            <person name="Hori S."/>
            <person name="Arai W."/>
            <person name="Tsubouchi T."/>
            <person name="Morono Y."/>
            <person name="Uchiyama I."/>
            <person name="Ito T."/>
            <person name="Fujiyama A."/>
            <person name="Inagaki F."/>
            <person name="Takami H."/>
        </authorList>
    </citation>
    <scope>NUCLEOTIDE SEQUENCE</scope>
    <source>
        <strain evidence="1">Expedition CK06-06</strain>
    </source>
</reference>
<proteinExistence type="predicted"/>
<sequence>AELLTKRTGIDTSCTSRVIALVVGSYSRIALCVMEAYEGQIDEDGL</sequence>
<gene>
    <name evidence="1" type="ORF">S01H1_21342</name>
</gene>
<accession>X0TKK6</accession>
<feature type="non-terminal residue" evidence="1">
    <location>
        <position position="1"/>
    </location>
</feature>
<organism evidence="1">
    <name type="scientific">marine sediment metagenome</name>
    <dbReference type="NCBI Taxonomy" id="412755"/>
    <lineage>
        <taxon>unclassified sequences</taxon>
        <taxon>metagenomes</taxon>
        <taxon>ecological metagenomes</taxon>
    </lineage>
</organism>
<name>X0TKK6_9ZZZZ</name>
<dbReference type="AlphaFoldDB" id="X0TKK6"/>
<dbReference type="EMBL" id="BARS01011820">
    <property type="protein sequence ID" value="GAF94078.1"/>
    <property type="molecule type" value="Genomic_DNA"/>
</dbReference>